<dbReference type="SUPFAM" id="SSF52172">
    <property type="entry name" value="CheY-like"/>
    <property type="match status" value="1"/>
</dbReference>
<dbReference type="OrthoDB" id="7774278at2"/>
<dbReference type="Gene3D" id="3.40.50.2300">
    <property type="match status" value="1"/>
</dbReference>
<dbReference type="InterPro" id="IPR050595">
    <property type="entry name" value="Bact_response_regulator"/>
</dbReference>
<gene>
    <name evidence="5" type="ORF">CVN68_19150</name>
</gene>
<dbReference type="InterPro" id="IPR001789">
    <property type="entry name" value="Sig_transdc_resp-reg_receiver"/>
</dbReference>
<dbReference type="KEGG" id="sphc:CVN68_19150"/>
<dbReference type="SMART" id="SM00448">
    <property type="entry name" value="REC"/>
    <property type="match status" value="1"/>
</dbReference>
<name>A0A2K8MIY0_9SPHN</name>
<sequence length="159" mass="16339">MAMHLSLPSPSRCAGTPPTGHGAATRPATHLEGVDLDTPLLVVEDEAMIAWMVETMLEEMGFRSIAIAATGDQAIALAGSTPPGLIVTDINLGPGLDGIAAAAAIRAERPAPVIFITGYAGAEAYARIQGEVPGAALLRKPVLVVELRLAVTRALRPAS</sequence>
<dbReference type="RefSeq" id="WP_100283610.1">
    <property type="nucleotide sequence ID" value="NZ_CP024923.1"/>
</dbReference>
<feature type="modified residue" description="4-aspartylphosphate" evidence="2">
    <location>
        <position position="89"/>
    </location>
</feature>
<dbReference type="InterPro" id="IPR011006">
    <property type="entry name" value="CheY-like_superfamily"/>
</dbReference>
<keyword evidence="6" id="KW-1185">Reference proteome</keyword>
<dbReference type="EMBL" id="CP024923">
    <property type="protein sequence ID" value="ATY33813.1"/>
    <property type="molecule type" value="Genomic_DNA"/>
</dbReference>
<evidence type="ECO:0000259" key="4">
    <source>
        <dbReference type="PROSITE" id="PS50110"/>
    </source>
</evidence>
<keyword evidence="1 2" id="KW-0597">Phosphoprotein</keyword>
<proteinExistence type="predicted"/>
<dbReference type="PANTHER" id="PTHR44591">
    <property type="entry name" value="STRESS RESPONSE REGULATOR PROTEIN 1"/>
    <property type="match status" value="1"/>
</dbReference>
<dbReference type="GO" id="GO:0000160">
    <property type="term" value="P:phosphorelay signal transduction system"/>
    <property type="evidence" value="ECO:0007669"/>
    <property type="project" value="InterPro"/>
</dbReference>
<evidence type="ECO:0000256" key="3">
    <source>
        <dbReference type="SAM" id="MobiDB-lite"/>
    </source>
</evidence>
<dbReference type="AlphaFoldDB" id="A0A2K8MIY0"/>
<organism evidence="5 6">
    <name type="scientific">Sphingomonas psychrotolerans</name>
    <dbReference type="NCBI Taxonomy" id="1327635"/>
    <lineage>
        <taxon>Bacteria</taxon>
        <taxon>Pseudomonadati</taxon>
        <taxon>Pseudomonadota</taxon>
        <taxon>Alphaproteobacteria</taxon>
        <taxon>Sphingomonadales</taxon>
        <taxon>Sphingomonadaceae</taxon>
        <taxon>Sphingomonas</taxon>
    </lineage>
</organism>
<dbReference type="PANTHER" id="PTHR44591:SF3">
    <property type="entry name" value="RESPONSE REGULATORY DOMAIN-CONTAINING PROTEIN"/>
    <property type="match status" value="1"/>
</dbReference>
<feature type="region of interest" description="Disordered" evidence="3">
    <location>
        <begin position="1"/>
        <end position="27"/>
    </location>
</feature>
<protein>
    <recommendedName>
        <fullName evidence="4">Response regulatory domain-containing protein</fullName>
    </recommendedName>
</protein>
<reference evidence="5 6" key="1">
    <citation type="submission" date="2017-11" db="EMBL/GenBank/DDBJ databases">
        <title>Complete genome sequence of Sphingomonas sp. Strain Cra20, a psychrotolerant potential plant growth promoting rhizobacteria.</title>
        <authorList>
            <person name="Luo Y."/>
        </authorList>
    </citation>
    <scope>NUCLEOTIDE SEQUENCE [LARGE SCALE GENOMIC DNA]</scope>
    <source>
        <strain evidence="5 6">Cra20</strain>
    </source>
</reference>
<feature type="domain" description="Response regulatory" evidence="4">
    <location>
        <begin position="39"/>
        <end position="155"/>
    </location>
</feature>
<evidence type="ECO:0000256" key="1">
    <source>
        <dbReference type="ARBA" id="ARBA00022553"/>
    </source>
</evidence>
<evidence type="ECO:0000313" key="5">
    <source>
        <dbReference type="EMBL" id="ATY33813.1"/>
    </source>
</evidence>
<dbReference type="Pfam" id="PF00072">
    <property type="entry name" value="Response_reg"/>
    <property type="match status" value="1"/>
</dbReference>
<evidence type="ECO:0000256" key="2">
    <source>
        <dbReference type="PROSITE-ProRule" id="PRU00169"/>
    </source>
</evidence>
<dbReference type="Proteomes" id="UP000229081">
    <property type="component" value="Chromosome"/>
</dbReference>
<evidence type="ECO:0000313" key="6">
    <source>
        <dbReference type="Proteomes" id="UP000229081"/>
    </source>
</evidence>
<dbReference type="PROSITE" id="PS50110">
    <property type="entry name" value="RESPONSE_REGULATORY"/>
    <property type="match status" value="1"/>
</dbReference>
<accession>A0A2K8MIY0</accession>